<sequence length="67" mass="7660">MQFCIIGKIDHGTYNHALALVTKHDLQLFDAVIVATALENNCDILYSEDMQHGQLFENQLRIVNPFQ</sequence>
<dbReference type="RefSeq" id="WP_116848912.1">
    <property type="nucleotide sequence ID" value="NZ_QTJU01000008.1"/>
</dbReference>
<evidence type="ECO:0000313" key="3">
    <source>
        <dbReference type="Proteomes" id="UP000261284"/>
    </source>
</evidence>
<name>A0A3E1NFY8_9BACT</name>
<dbReference type="InterPro" id="IPR002716">
    <property type="entry name" value="PIN_dom"/>
</dbReference>
<gene>
    <name evidence="2" type="ORF">DXN05_19260</name>
</gene>
<dbReference type="Proteomes" id="UP000261284">
    <property type="component" value="Unassembled WGS sequence"/>
</dbReference>
<accession>A0A3E1NFY8</accession>
<proteinExistence type="predicted"/>
<dbReference type="Pfam" id="PF01850">
    <property type="entry name" value="PIN"/>
    <property type="match status" value="1"/>
</dbReference>
<protein>
    <submittedName>
        <fullName evidence="2">PIN domain-containing protein</fullName>
    </submittedName>
</protein>
<dbReference type="SUPFAM" id="SSF88723">
    <property type="entry name" value="PIN domain-like"/>
    <property type="match status" value="1"/>
</dbReference>
<dbReference type="OrthoDB" id="13900at2"/>
<reference evidence="2 3" key="1">
    <citation type="submission" date="2018-08" db="EMBL/GenBank/DDBJ databases">
        <title>Chitinophagaceae sp. K23C18032701, a novel bacterium isolated from forest soil.</title>
        <authorList>
            <person name="Wang C."/>
        </authorList>
    </citation>
    <scope>NUCLEOTIDE SEQUENCE [LARGE SCALE GENOMIC DNA]</scope>
    <source>
        <strain evidence="2 3">K23C18032701</strain>
    </source>
</reference>
<keyword evidence="3" id="KW-1185">Reference proteome</keyword>
<comment type="caution">
    <text evidence="2">The sequence shown here is derived from an EMBL/GenBank/DDBJ whole genome shotgun (WGS) entry which is preliminary data.</text>
</comment>
<organism evidence="2 3">
    <name type="scientific">Deminuibacter soli</name>
    <dbReference type="NCBI Taxonomy" id="2291815"/>
    <lineage>
        <taxon>Bacteria</taxon>
        <taxon>Pseudomonadati</taxon>
        <taxon>Bacteroidota</taxon>
        <taxon>Chitinophagia</taxon>
        <taxon>Chitinophagales</taxon>
        <taxon>Chitinophagaceae</taxon>
        <taxon>Deminuibacter</taxon>
    </lineage>
</organism>
<dbReference type="EMBL" id="QTJU01000008">
    <property type="protein sequence ID" value="RFM26708.1"/>
    <property type="molecule type" value="Genomic_DNA"/>
</dbReference>
<evidence type="ECO:0000313" key="2">
    <source>
        <dbReference type="EMBL" id="RFM26708.1"/>
    </source>
</evidence>
<dbReference type="InterPro" id="IPR029060">
    <property type="entry name" value="PIN-like_dom_sf"/>
</dbReference>
<dbReference type="Gene3D" id="3.40.50.1010">
    <property type="entry name" value="5'-nuclease"/>
    <property type="match status" value="1"/>
</dbReference>
<feature type="domain" description="PIN" evidence="1">
    <location>
        <begin position="9"/>
        <end position="49"/>
    </location>
</feature>
<evidence type="ECO:0000259" key="1">
    <source>
        <dbReference type="Pfam" id="PF01850"/>
    </source>
</evidence>
<dbReference type="AlphaFoldDB" id="A0A3E1NFY8"/>